<proteinExistence type="predicted"/>
<evidence type="ECO:0000313" key="4">
    <source>
        <dbReference type="EMBL" id="VEU23127.1"/>
    </source>
</evidence>
<gene>
    <name evidence="4" type="ORF">BRENAR_LOCUS3858</name>
</gene>
<evidence type="ECO:0000313" key="5">
    <source>
        <dbReference type="Proteomes" id="UP000290900"/>
    </source>
</evidence>
<dbReference type="GO" id="GO:0043130">
    <property type="term" value="F:ubiquitin binding"/>
    <property type="evidence" value="ECO:0007669"/>
    <property type="project" value="TreeGrafter"/>
</dbReference>
<dbReference type="Gene3D" id="1.10.8.10">
    <property type="entry name" value="DNA helicase RuvA subunit, C-terminal domain"/>
    <property type="match status" value="1"/>
</dbReference>
<dbReference type="GO" id="GO:0007030">
    <property type="term" value="P:Golgi organization"/>
    <property type="evidence" value="ECO:0007669"/>
    <property type="project" value="TreeGrafter"/>
</dbReference>
<dbReference type="InterPro" id="IPR029071">
    <property type="entry name" value="Ubiquitin-like_domsf"/>
</dbReference>
<reference evidence="4 5" key="1">
    <citation type="submission" date="2018-12" db="EMBL/GenBank/DDBJ databases">
        <authorList>
            <person name="Tiukova I."/>
            <person name="Dainat J."/>
        </authorList>
    </citation>
    <scope>NUCLEOTIDE SEQUENCE [LARGE SCALE GENOMIC DNA]</scope>
</reference>
<feature type="domain" description="UBX" evidence="2">
    <location>
        <begin position="295"/>
        <end position="371"/>
    </location>
</feature>
<evidence type="ECO:0000259" key="3">
    <source>
        <dbReference type="PROSITE" id="PS51399"/>
    </source>
</evidence>
<dbReference type="InterPro" id="IPR036241">
    <property type="entry name" value="NSFL1C_SEP_dom_sf"/>
</dbReference>
<feature type="compositionally biased region" description="Basic and acidic residues" evidence="1">
    <location>
        <begin position="119"/>
        <end position="135"/>
    </location>
</feature>
<protein>
    <submittedName>
        <fullName evidence="4">DEKNAAC103993</fullName>
    </submittedName>
</protein>
<accession>A0A448YQI2</accession>
<dbReference type="OrthoDB" id="25887at2759"/>
<dbReference type="SUPFAM" id="SSF54236">
    <property type="entry name" value="Ubiquitin-like"/>
    <property type="match status" value="1"/>
</dbReference>
<dbReference type="PANTHER" id="PTHR23333">
    <property type="entry name" value="UBX DOMAIN CONTAINING PROTEIN"/>
    <property type="match status" value="1"/>
</dbReference>
<dbReference type="InterPro" id="IPR001012">
    <property type="entry name" value="UBX_dom"/>
</dbReference>
<dbReference type="Gene3D" id="3.10.20.90">
    <property type="entry name" value="Phosphatidylinositol 3-kinase Catalytic Subunit, Chain A, domain 1"/>
    <property type="match status" value="1"/>
</dbReference>
<dbReference type="InParanoid" id="A0A448YQI2"/>
<name>A0A448YQI2_BRENA</name>
<dbReference type="STRING" id="13370.A0A448YQI2"/>
<sequence length="373" mass="41623">MSEDLIKQFMGVSGALHDIAEQYLSRNNNDLTGALNDYYRDSAGREPTPAEDSHPKKSSSSGSKFRSMAEMRDHEDVEGDEESNFFTGGEKSGLQVENPENRGGAGDGGNKSPMNLVEDLLKKAEREADEPDPREPIQQPKQPKFEGAGYTLGSEENHVSSSKIEDPTAKSRRRIPEKVTRTITFWKEGFQVDDGKLYRYDDPENAEYLKQLNQGRAPLSLLKVEMFQDVDVHVIKKLDESYKPPKKSFTGFHGEGNRLGSPVPGEPIVVGEGETRVEVEKAIPEKKKEEDTKEEESGDTRIQIRLAEGGRLVERFNSSDPVSAVYEFVASKSDGTRPWSLAFAFPLKVIDDLKEKTIAEAGLGNSVLVQRWR</sequence>
<dbReference type="Pfam" id="PF08059">
    <property type="entry name" value="SEP"/>
    <property type="match status" value="1"/>
</dbReference>
<evidence type="ECO:0000256" key="1">
    <source>
        <dbReference type="SAM" id="MobiDB-lite"/>
    </source>
</evidence>
<dbReference type="GO" id="GO:0031468">
    <property type="term" value="P:nuclear membrane reassembly"/>
    <property type="evidence" value="ECO:0007669"/>
    <property type="project" value="TreeGrafter"/>
</dbReference>
<dbReference type="PROSITE" id="PS51399">
    <property type="entry name" value="SEP"/>
    <property type="match status" value="1"/>
</dbReference>
<dbReference type="Pfam" id="PF14555">
    <property type="entry name" value="UBA_4"/>
    <property type="match status" value="1"/>
</dbReference>
<dbReference type="GO" id="GO:0000045">
    <property type="term" value="P:autophagosome assembly"/>
    <property type="evidence" value="ECO:0007669"/>
    <property type="project" value="TreeGrafter"/>
</dbReference>
<dbReference type="EMBL" id="CAACVR010000034">
    <property type="protein sequence ID" value="VEU23127.1"/>
    <property type="molecule type" value="Genomic_DNA"/>
</dbReference>
<dbReference type="SMART" id="SM00553">
    <property type="entry name" value="SEP"/>
    <property type="match status" value="1"/>
</dbReference>
<dbReference type="PROSITE" id="PS50033">
    <property type="entry name" value="UBX"/>
    <property type="match status" value="1"/>
</dbReference>
<dbReference type="Proteomes" id="UP000290900">
    <property type="component" value="Unassembled WGS sequence"/>
</dbReference>
<evidence type="ECO:0000259" key="2">
    <source>
        <dbReference type="PROSITE" id="PS50033"/>
    </source>
</evidence>
<keyword evidence="5" id="KW-1185">Reference proteome</keyword>
<feature type="domain" description="SEP" evidence="3">
    <location>
        <begin position="178"/>
        <end position="243"/>
    </location>
</feature>
<dbReference type="CDD" id="cd01770">
    <property type="entry name" value="UBX_UBXN2"/>
    <property type="match status" value="1"/>
</dbReference>
<feature type="compositionally biased region" description="Basic and acidic residues" evidence="1">
    <location>
        <begin position="155"/>
        <end position="175"/>
    </location>
</feature>
<feature type="region of interest" description="Disordered" evidence="1">
    <location>
        <begin position="29"/>
        <end position="175"/>
    </location>
</feature>
<dbReference type="Gene3D" id="3.30.420.210">
    <property type="entry name" value="SEP domain"/>
    <property type="match status" value="1"/>
</dbReference>
<dbReference type="PANTHER" id="PTHR23333:SF20">
    <property type="entry name" value="NSFL1 COFACTOR P47"/>
    <property type="match status" value="1"/>
</dbReference>
<dbReference type="GO" id="GO:0043161">
    <property type="term" value="P:proteasome-mediated ubiquitin-dependent protein catabolic process"/>
    <property type="evidence" value="ECO:0007669"/>
    <property type="project" value="TreeGrafter"/>
</dbReference>
<dbReference type="FunCoup" id="A0A448YQI2">
    <property type="interactions" value="1096"/>
</dbReference>
<dbReference type="GO" id="GO:0005829">
    <property type="term" value="C:cytosol"/>
    <property type="evidence" value="ECO:0007669"/>
    <property type="project" value="TreeGrafter"/>
</dbReference>
<dbReference type="SMART" id="SM00166">
    <property type="entry name" value="UBX"/>
    <property type="match status" value="1"/>
</dbReference>
<dbReference type="SUPFAM" id="SSF102848">
    <property type="entry name" value="NSFL1 (p97 ATPase) cofactor p47, SEP domain"/>
    <property type="match status" value="1"/>
</dbReference>
<dbReference type="AlphaFoldDB" id="A0A448YQI2"/>
<dbReference type="InterPro" id="IPR012989">
    <property type="entry name" value="SEP_domain"/>
</dbReference>
<organism evidence="4 5">
    <name type="scientific">Brettanomyces naardenensis</name>
    <name type="common">Yeast</name>
    <dbReference type="NCBI Taxonomy" id="13370"/>
    <lineage>
        <taxon>Eukaryota</taxon>
        <taxon>Fungi</taxon>
        <taxon>Dikarya</taxon>
        <taxon>Ascomycota</taxon>
        <taxon>Saccharomycotina</taxon>
        <taxon>Pichiomycetes</taxon>
        <taxon>Pichiales</taxon>
        <taxon>Pichiaceae</taxon>
        <taxon>Brettanomyces</taxon>
    </lineage>
</organism>
<dbReference type="GO" id="GO:0061025">
    <property type="term" value="P:membrane fusion"/>
    <property type="evidence" value="ECO:0007669"/>
    <property type="project" value="TreeGrafter"/>
</dbReference>
<dbReference type="FunFam" id="3.30.420.210:FF:000002">
    <property type="entry name" value="UBX domain-containing protein 1"/>
    <property type="match status" value="1"/>
</dbReference>
<dbReference type="GO" id="GO:0005634">
    <property type="term" value="C:nucleus"/>
    <property type="evidence" value="ECO:0007669"/>
    <property type="project" value="TreeGrafter"/>
</dbReference>
<dbReference type="Pfam" id="PF00789">
    <property type="entry name" value="UBX"/>
    <property type="match status" value="1"/>
</dbReference>